<protein>
    <submittedName>
        <fullName evidence="5">2O-beta-hydroxysteroid dehydrogenase</fullName>
    </submittedName>
    <submittedName>
        <fullName evidence="6">NAD(P)-dependent dehydrogenase (Short-subunit alcohol dehydrogenase family)</fullName>
    </submittedName>
</protein>
<evidence type="ECO:0000313" key="7">
    <source>
        <dbReference type="Proteomes" id="UP000756710"/>
    </source>
</evidence>
<comment type="similarity">
    <text evidence="1 3">Belongs to the short-chain dehydrogenases/reductases (SDR) family.</text>
</comment>
<dbReference type="Gene3D" id="3.40.50.720">
    <property type="entry name" value="NAD(P)-binding Rossmann-like Domain"/>
    <property type="match status" value="1"/>
</dbReference>
<evidence type="ECO:0000256" key="3">
    <source>
        <dbReference type="RuleBase" id="RU000363"/>
    </source>
</evidence>
<sequence>MSLEDKVCVVTGGTSGIGLATVRLFAGAGARQIVLANDERECDALAQEADGHGWPVTVVAGDVASPAAWDEVLAQVDRLGGVDVLVNNAGYGIRGTVLDTDPSAWEALFATNVTGVFLGCRALLPRMVAQRSGAVVNVASVAGQIGMARRAAYCASKSAVLGLTRAMAVDHAAAGVRVNAVAPGTTDSPYFAKIEADVADPAAYRAYLEGRQLLNRLAEPSEIATAIAFLAGDASSFATGSVVTVDGGMSVA</sequence>
<dbReference type="PRINTS" id="PR00080">
    <property type="entry name" value="SDRFAMILY"/>
</dbReference>
<dbReference type="InterPro" id="IPR020904">
    <property type="entry name" value="Sc_DH/Rdtase_CS"/>
</dbReference>
<evidence type="ECO:0000259" key="4">
    <source>
        <dbReference type="SMART" id="SM00822"/>
    </source>
</evidence>
<dbReference type="InterPro" id="IPR057326">
    <property type="entry name" value="KR_dom"/>
</dbReference>
<dbReference type="AlphaFoldDB" id="A0A061A8I0"/>
<dbReference type="PROSITE" id="PS00061">
    <property type="entry name" value="ADH_SHORT"/>
    <property type="match status" value="1"/>
</dbReference>
<dbReference type="GO" id="GO:0016491">
    <property type="term" value="F:oxidoreductase activity"/>
    <property type="evidence" value="ECO:0007669"/>
    <property type="project" value="UniProtKB-KW"/>
</dbReference>
<accession>A0A061A8I0</accession>
<dbReference type="Pfam" id="PF00106">
    <property type="entry name" value="adh_short"/>
    <property type="match status" value="1"/>
</dbReference>
<keyword evidence="2" id="KW-0560">Oxidoreductase</keyword>
<dbReference type="PRINTS" id="PR00081">
    <property type="entry name" value="GDHRDH"/>
</dbReference>
<dbReference type="CDD" id="cd05233">
    <property type="entry name" value="SDR_c"/>
    <property type="match status" value="1"/>
</dbReference>
<evidence type="ECO:0000313" key="5">
    <source>
        <dbReference type="EMBL" id="CDR13973.1"/>
    </source>
</evidence>
<organism evidence="5">
    <name type="scientific">Streptomyces iranensis</name>
    <dbReference type="NCBI Taxonomy" id="576784"/>
    <lineage>
        <taxon>Bacteria</taxon>
        <taxon>Bacillati</taxon>
        <taxon>Actinomycetota</taxon>
        <taxon>Actinomycetes</taxon>
        <taxon>Kitasatosporales</taxon>
        <taxon>Streptomycetaceae</taxon>
        <taxon>Streptomyces</taxon>
        <taxon>Streptomyces violaceusniger group</taxon>
    </lineage>
</organism>
<dbReference type="InterPro" id="IPR002347">
    <property type="entry name" value="SDR_fam"/>
</dbReference>
<dbReference type="InterPro" id="IPR036291">
    <property type="entry name" value="NAD(P)-bd_dom_sf"/>
</dbReference>
<dbReference type="RefSeq" id="WP_044578538.1">
    <property type="nucleotide sequence ID" value="NZ_BAABDR010000055.1"/>
</dbReference>
<reference evidence="6 7" key="2">
    <citation type="submission" date="2021-03" db="EMBL/GenBank/DDBJ databases">
        <title>Genomic Encyclopedia of Type Strains, Phase IV (KMG-IV): sequencing the most valuable type-strain genomes for metagenomic binning, comparative biology and taxonomic classification.</title>
        <authorList>
            <person name="Goeker M."/>
        </authorList>
    </citation>
    <scope>NUCLEOTIDE SEQUENCE [LARGE SCALE GENOMIC DNA]</scope>
    <source>
        <strain evidence="6 7">DSM 41954</strain>
    </source>
</reference>
<dbReference type="PANTHER" id="PTHR43477">
    <property type="entry name" value="DIHYDROANTICAPSIN 7-DEHYDROGENASE"/>
    <property type="match status" value="1"/>
</dbReference>
<evidence type="ECO:0000313" key="6">
    <source>
        <dbReference type="EMBL" id="MBP2060101.1"/>
    </source>
</evidence>
<reference evidence="5" key="1">
    <citation type="submission" date="2014-05" db="EMBL/GenBank/DDBJ databases">
        <authorList>
            <person name="Horn Fabian"/>
        </authorList>
    </citation>
    <scope>NUCLEOTIDE SEQUENCE</scope>
</reference>
<dbReference type="PANTHER" id="PTHR43477:SF1">
    <property type="entry name" value="DIHYDROANTICAPSIN 7-DEHYDROGENASE"/>
    <property type="match status" value="1"/>
</dbReference>
<name>A0A061A8I0_9ACTN</name>
<keyword evidence="7" id="KW-1185">Reference proteome</keyword>
<dbReference type="SUPFAM" id="SSF51735">
    <property type="entry name" value="NAD(P)-binding Rossmann-fold domains"/>
    <property type="match status" value="1"/>
</dbReference>
<feature type="domain" description="Ketoreductase" evidence="4">
    <location>
        <begin position="6"/>
        <end position="184"/>
    </location>
</feature>
<dbReference type="HOGENOM" id="CLU_010194_1_0_11"/>
<dbReference type="EMBL" id="JAGGLR010000002">
    <property type="protein sequence ID" value="MBP2060101.1"/>
    <property type="molecule type" value="Genomic_DNA"/>
</dbReference>
<dbReference type="Proteomes" id="UP000756710">
    <property type="component" value="Unassembled WGS sequence"/>
</dbReference>
<gene>
    <name evidence="6" type="ORF">J2Z30_001099</name>
    <name evidence="5" type="ORF">SIRAN8188</name>
</gene>
<dbReference type="InterPro" id="IPR051122">
    <property type="entry name" value="SDR_DHRS6-like"/>
</dbReference>
<proteinExistence type="inferred from homology"/>
<dbReference type="FunFam" id="3.40.50.720:FF:000084">
    <property type="entry name" value="Short-chain dehydrogenase reductase"/>
    <property type="match status" value="1"/>
</dbReference>
<dbReference type="SMART" id="SM00822">
    <property type="entry name" value="PKS_KR"/>
    <property type="match status" value="1"/>
</dbReference>
<evidence type="ECO:0000256" key="2">
    <source>
        <dbReference type="ARBA" id="ARBA00023002"/>
    </source>
</evidence>
<dbReference type="EMBL" id="LK022848">
    <property type="protein sequence ID" value="CDR13973.1"/>
    <property type="molecule type" value="Genomic_DNA"/>
</dbReference>
<evidence type="ECO:0000256" key="1">
    <source>
        <dbReference type="ARBA" id="ARBA00006484"/>
    </source>
</evidence>